<dbReference type="EMBL" id="CP075371">
    <property type="protein sequence ID" value="QVT81226.1"/>
    <property type="molecule type" value="Genomic_DNA"/>
</dbReference>
<evidence type="ECO:0008006" key="3">
    <source>
        <dbReference type="Google" id="ProtNLM"/>
    </source>
</evidence>
<sequence length="165" mass="17621">MMCAMTKRITHDLTYDAPLESVAAMLGDKAFREEVCDAQHVLSHDVTVTSPGSGPKTVTIDQKQSARGLPSFATKIVGDSIHIVQEEDWTSSSEAVVTVVIPGKPGDMRGTARLSESGGVTTETVVLDVKVSIPLVGGKIEGLVADMLLKALKVENRVGRDYLSR</sequence>
<dbReference type="InterPro" id="IPR019639">
    <property type="entry name" value="DUF2505"/>
</dbReference>
<proteinExistence type="predicted"/>
<dbReference type="Proteomes" id="UP000679307">
    <property type="component" value="Chromosome"/>
</dbReference>
<evidence type="ECO:0000313" key="2">
    <source>
        <dbReference type="Proteomes" id="UP000679307"/>
    </source>
</evidence>
<dbReference type="Pfam" id="PF10698">
    <property type="entry name" value="DUF2505"/>
    <property type="match status" value="1"/>
</dbReference>
<reference evidence="1 2" key="1">
    <citation type="submission" date="2021-05" db="EMBL/GenBank/DDBJ databases">
        <title>Complete genome of Nocardioides aquaticus KCTC 9944T isolated from meromictic and hypersaline Ekho Lake, Antarctica.</title>
        <authorList>
            <person name="Hwang K."/>
            <person name="Kim K.M."/>
            <person name="Choe H."/>
        </authorList>
    </citation>
    <scope>NUCLEOTIDE SEQUENCE [LARGE SCALE GENOMIC DNA]</scope>
    <source>
        <strain evidence="1 2">KCTC 9944</strain>
    </source>
</reference>
<name>A0ABX8ENL7_9ACTN</name>
<keyword evidence="2" id="KW-1185">Reference proteome</keyword>
<evidence type="ECO:0000313" key="1">
    <source>
        <dbReference type="EMBL" id="QVT81226.1"/>
    </source>
</evidence>
<organism evidence="1 2">
    <name type="scientific">Nocardioides aquaticus</name>
    <dbReference type="NCBI Taxonomy" id="160826"/>
    <lineage>
        <taxon>Bacteria</taxon>
        <taxon>Bacillati</taxon>
        <taxon>Actinomycetota</taxon>
        <taxon>Actinomycetes</taxon>
        <taxon>Propionibacteriales</taxon>
        <taxon>Nocardioidaceae</taxon>
        <taxon>Nocardioides</taxon>
    </lineage>
</organism>
<accession>A0ABX8ENL7</accession>
<protein>
    <recommendedName>
        <fullName evidence="3">DUF2505 domain-containing protein</fullName>
    </recommendedName>
</protein>
<gene>
    <name evidence="1" type="ORF">ENKNEFLB_03634</name>
</gene>